<dbReference type="PANTHER" id="PTHR31793">
    <property type="entry name" value="4-HYDROXYBENZOYL-COA THIOESTERASE FAMILY MEMBER"/>
    <property type="match status" value="1"/>
</dbReference>
<dbReference type="GO" id="GO:0047617">
    <property type="term" value="F:fatty acyl-CoA hydrolase activity"/>
    <property type="evidence" value="ECO:0007669"/>
    <property type="project" value="TreeGrafter"/>
</dbReference>
<dbReference type="SUPFAM" id="SSF54637">
    <property type="entry name" value="Thioesterase/thiol ester dehydrase-isomerase"/>
    <property type="match status" value="1"/>
</dbReference>
<dbReference type="eggNOG" id="COG0824">
    <property type="taxonomic scope" value="Bacteria"/>
</dbReference>
<comment type="similarity">
    <text evidence="1">Belongs to the 4-hydroxybenzoyl-CoA thioesterase family.</text>
</comment>
<dbReference type="NCBIfam" id="TIGR00051">
    <property type="entry name" value="YbgC/FadM family acyl-CoA thioesterase"/>
    <property type="match status" value="1"/>
</dbReference>
<proteinExistence type="inferred from homology"/>
<dbReference type="RefSeq" id="WP_013048912.1">
    <property type="nucleotide sequence ID" value="NC_014011.1"/>
</dbReference>
<dbReference type="STRING" id="572547.Amico_1532"/>
<sequence>MSQEVTISLRVRYSETDQMGIVYYANYLTWFEVGRTEYCRILGTPYSHWEKEGILLPVVEASCRYKASARYDDRINITTWVDELKVSSIRFSYRVTREGDGRLLAEGATRHAFINKEGKLLRAKHPFYTMIQSFMDEK</sequence>
<gene>
    <name evidence="3" type="ordered locus">Amico_1532</name>
</gene>
<reference evidence="3 4" key="1">
    <citation type="journal article" date="2010" name="Stand. Genomic Sci.">
        <title>Complete genome sequence of Aminobacterium colombiense type strain (ALA-1).</title>
        <authorList>
            <person name="Chertkov O."/>
            <person name="Sikorski J."/>
            <person name="Brambilla E."/>
            <person name="Lapidus A."/>
            <person name="Copeland A."/>
            <person name="Glavina Del Rio T."/>
            <person name="Nolan M."/>
            <person name="Lucas S."/>
            <person name="Tice H."/>
            <person name="Cheng J.F."/>
            <person name="Han C."/>
            <person name="Detter J.C."/>
            <person name="Bruce D."/>
            <person name="Tapia R."/>
            <person name="Goodwin L."/>
            <person name="Pitluck S."/>
            <person name="Liolios K."/>
            <person name="Ivanova N."/>
            <person name="Mavromatis K."/>
            <person name="Ovchinnikova G."/>
            <person name="Pati A."/>
            <person name="Chen A."/>
            <person name="Palaniappan K."/>
            <person name="Land M."/>
            <person name="Hauser L."/>
            <person name="Chang Y.J."/>
            <person name="Jeffries C.D."/>
            <person name="Spring S."/>
            <person name="Rohde M."/>
            <person name="Goker M."/>
            <person name="Bristow J."/>
            <person name="Eisen J.A."/>
            <person name="Markowitz V."/>
            <person name="Hugenholtz P."/>
            <person name="Kyrpides N.C."/>
            <person name="Klenk H.P."/>
        </authorList>
    </citation>
    <scope>NUCLEOTIDE SEQUENCE [LARGE SCALE GENOMIC DNA]</scope>
    <source>
        <strain evidence="4">DSM 12261 / ALA-1</strain>
    </source>
</reference>
<dbReference type="AlphaFoldDB" id="D5EGG7"/>
<dbReference type="Proteomes" id="UP000002366">
    <property type="component" value="Chromosome"/>
</dbReference>
<evidence type="ECO:0000313" key="4">
    <source>
        <dbReference type="Proteomes" id="UP000002366"/>
    </source>
</evidence>
<accession>D5EGG7</accession>
<dbReference type="EMBL" id="CP001997">
    <property type="protein sequence ID" value="ADE57649.1"/>
    <property type="molecule type" value="Genomic_DNA"/>
</dbReference>
<dbReference type="Gene3D" id="3.10.129.10">
    <property type="entry name" value="Hotdog Thioesterase"/>
    <property type="match status" value="1"/>
</dbReference>
<evidence type="ECO:0000256" key="1">
    <source>
        <dbReference type="ARBA" id="ARBA00005953"/>
    </source>
</evidence>
<dbReference type="PIRSF" id="PIRSF003230">
    <property type="entry name" value="YbgC"/>
    <property type="match status" value="1"/>
</dbReference>
<dbReference type="KEGG" id="aco:Amico_1532"/>
<dbReference type="PANTHER" id="PTHR31793:SF27">
    <property type="entry name" value="NOVEL THIOESTERASE SUPERFAMILY DOMAIN AND SAPOSIN A-TYPE DOMAIN CONTAINING PROTEIN (0610012H03RIK)"/>
    <property type="match status" value="1"/>
</dbReference>
<dbReference type="CDD" id="cd00586">
    <property type="entry name" value="4HBT"/>
    <property type="match status" value="1"/>
</dbReference>
<keyword evidence="2" id="KW-0378">Hydrolase</keyword>
<evidence type="ECO:0000256" key="2">
    <source>
        <dbReference type="ARBA" id="ARBA00022801"/>
    </source>
</evidence>
<dbReference type="OrthoDB" id="9800856at2"/>
<keyword evidence="4" id="KW-1185">Reference proteome</keyword>
<evidence type="ECO:0000313" key="3">
    <source>
        <dbReference type="EMBL" id="ADE57649.1"/>
    </source>
</evidence>
<protein>
    <submittedName>
        <fullName evidence="3">Thioesterase superfamily protein</fullName>
    </submittedName>
</protein>
<organism evidence="3 4">
    <name type="scientific">Aminobacterium colombiense (strain DSM 12261 / ALA-1)</name>
    <dbReference type="NCBI Taxonomy" id="572547"/>
    <lineage>
        <taxon>Bacteria</taxon>
        <taxon>Thermotogati</taxon>
        <taxon>Synergistota</taxon>
        <taxon>Synergistia</taxon>
        <taxon>Synergistales</taxon>
        <taxon>Aminobacteriaceae</taxon>
        <taxon>Aminobacterium</taxon>
    </lineage>
</organism>
<dbReference type="Pfam" id="PF13279">
    <property type="entry name" value="4HBT_2"/>
    <property type="match status" value="1"/>
</dbReference>
<dbReference type="InterPro" id="IPR006684">
    <property type="entry name" value="YbgC/YbaW"/>
</dbReference>
<dbReference type="InterPro" id="IPR050563">
    <property type="entry name" value="4-hydroxybenzoyl-CoA_TE"/>
</dbReference>
<dbReference type="InterPro" id="IPR029069">
    <property type="entry name" value="HotDog_dom_sf"/>
</dbReference>
<name>D5EGG7_AMICL</name>
<dbReference type="HOGENOM" id="CLU_101141_3_2_0"/>